<dbReference type="SUPFAM" id="SSF46689">
    <property type="entry name" value="Homeodomain-like"/>
    <property type="match status" value="1"/>
</dbReference>
<dbReference type="PROSITE" id="PS51294">
    <property type="entry name" value="HTH_MYB"/>
    <property type="match status" value="2"/>
</dbReference>
<proteinExistence type="predicted"/>
<dbReference type="Pfam" id="PF00249">
    <property type="entry name" value="Myb_DNA-binding"/>
    <property type="match status" value="2"/>
</dbReference>
<evidence type="ECO:0000259" key="3">
    <source>
        <dbReference type="PROSITE" id="PS51294"/>
    </source>
</evidence>
<organism evidence="4 5">
    <name type="scientific">Tetradesmus obliquus</name>
    <name type="common">Green alga</name>
    <name type="synonym">Acutodesmus obliquus</name>
    <dbReference type="NCBI Taxonomy" id="3088"/>
    <lineage>
        <taxon>Eukaryota</taxon>
        <taxon>Viridiplantae</taxon>
        <taxon>Chlorophyta</taxon>
        <taxon>core chlorophytes</taxon>
        <taxon>Chlorophyceae</taxon>
        <taxon>CS clade</taxon>
        <taxon>Sphaeropleales</taxon>
        <taxon>Scenedesmaceae</taxon>
        <taxon>Tetradesmus</taxon>
    </lineage>
</organism>
<dbReference type="PANTHER" id="PTHR45614">
    <property type="entry name" value="MYB PROTEIN-RELATED"/>
    <property type="match status" value="1"/>
</dbReference>
<evidence type="ECO:0000313" key="4">
    <source>
        <dbReference type="EMBL" id="SZX60096.1"/>
    </source>
</evidence>
<dbReference type="SMART" id="SM00717">
    <property type="entry name" value="SANT"/>
    <property type="match status" value="2"/>
</dbReference>
<feature type="domain" description="HTH myb-type" evidence="3">
    <location>
        <begin position="295"/>
        <end position="349"/>
    </location>
</feature>
<dbReference type="EMBL" id="FNXT01000045">
    <property type="protein sequence ID" value="SZX60096.1"/>
    <property type="molecule type" value="Genomic_DNA"/>
</dbReference>
<feature type="compositionally biased region" description="Basic residues" evidence="1">
    <location>
        <begin position="648"/>
        <end position="657"/>
    </location>
</feature>
<dbReference type="AlphaFoldDB" id="A0A383V6X3"/>
<dbReference type="InterPro" id="IPR001005">
    <property type="entry name" value="SANT/Myb"/>
</dbReference>
<dbReference type="InterPro" id="IPR017930">
    <property type="entry name" value="Myb_dom"/>
</dbReference>
<feature type="domain" description="Myb-like" evidence="2">
    <location>
        <begin position="295"/>
        <end position="345"/>
    </location>
</feature>
<evidence type="ECO:0000259" key="2">
    <source>
        <dbReference type="PROSITE" id="PS50090"/>
    </source>
</evidence>
<dbReference type="CDD" id="cd00167">
    <property type="entry name" value="SANT"/>
    <property type="match status" value="2"/>
</dbReference>
<dbReference type="PANTHER" id="PTHR45614:SF232">
    <property type="entry name" value="TRANSCRIPTION FACTOR MYB3R-2"/>
    <property type="match status" value="1"/>
</dbReference>
<feature type="region of interest" description="Disordered" evidence="1">
    <location>
        <begin position="924"/>
        <end position="967"/>
    </location>
</feature>
<evidence type="ECO:0000313" key="5">
    <source>
        <dbReference type="Proteomes" id="UP000256970"/>
    </source>
</evidence>
<dbReference type="GO" id="GO:0005634">
    <property type="term" value="C:nucleus"/>
    <property type="evidence" value="ECO:0007669"/>
    <property type="project" value="TreeGrafter"/>
</dbReference>
<evidence type="ECO:0000256" key="1">
    <source>
        <dbReference type="SAM" id="MobiDB-lite"/>
    </source>
</evidence>
<feature type="region of interest" description="Disordered" evidence="1">
    <location>
        <begin position="632"/>
        <end position="666"/>
    </location>
</feature>
<protein>
    <submittedName>
        <fullName evidence="4">Uncharacterized protein</fullName>
    </submittedName>
</protein>
<feature type="domain" description="Myb-like" evidence="2">
    <location>
        <begin position="252"/>
        <end position="291"/>
    </location>
</feature>
<sequence length="1240" mass="125612">MTFSQHDQGSHQHNVSQGPDGLLHLAEVAASLDAPAAAAGAAPGRGRVLAQHINASVSAFSQALATQLMAANAPAREAPAAALPQHWQQAHQQLDAAPQPPPLQEHADGSLSSHIAAALLQQLLLLQGTAQPQPAPLAGQPAGLQQQQQQQHLQRARQPAEDVAAVQAAAAADHSSNAVLQAALSRAGFAQAAGLGTGFTDEGSGALPAARLPRSSRSSPVQHPGGIEEDNSDYSPAGPHSSSGGSGKPQQWTDAEQARLEALVAQYGTRNWSSIASRMTGRTGKQCRERYINNTPELKKGNWTPQEDLLLAQLHSQLGNKWTAIARQMPGRSDNCVKNRWNAVQRSRSQGQAKGSSSLLWGYSQRLQSGRAPADALALALAALPAADRRHLRAAAGANGAAVAADVDGLANAAEAAAVAQAEDVHPAALLPPPLQQQQQQQAAAGEHAQGSGKDDSLAMAAAMVLQAAASQLAAAGGSIPKPAADALAVAAAAVARAVANQEGKQAVPQQPDSPAAAAAAAAAAAVALEPIKAEPVVQCAAAASSARTQLPAISPAALAQALADLPAGQLPGVLQSCMQQQQEGSHLAAAPEVQPRQLDPAQQAGLLAPQWTAVQPAAATAVQQQQQQQQPWCEPVTQGKAEQQTHGRIHHSGARHTTHDEQPLHPHQPALEWQQQPDALPQQQQQQQQMYDMQLDSMPAEQHMAAGGLEAPQSAAVYTVGPALQQVLSAATAATASGDARAAAAAVLAATSMVRGATVRSHPAAAGFEAGADTQPQLDLPGIAGPQKLPPKGRKGKGKHARSNAAATAAAAAAAEPFEALPELLHPSAAAAAGSSRSGLAGLLLDSMSYQQQPHQARMCGLAAGALSCAPPAPCISKRLLAARQDRQRALEQYLALHVPLRPPPQQQIPAAEPALEGGPLQAQQLQETQQMQQMQQLQQMQQMQHWPGSQQQQQQQQAVPPPAADADAVAAEAAAAVEPALEQPAAAAAAATAAALQQANALAAAAVAAAAAPSVAAAAAAAAAAGASAQQVALLKLASTAEGRALLENLKALQLLPAELPQGAHVTLQLVVQPPAGAAEAAAAGASSSAEPNPPAAAAAAAADGMAVAVGPVSPGGSNCSSRSKDLAVDAVGAAQAGGAKGQQNIAMQGSNSLAAAAATPEPDAQIVEAAPATDTGLQQRRTAAAAAADAARRADTYHAGSKRPISAVLPEEVLSAAVAAAKRVLHNPPPWRGQAAL</sequence>
<feature type="region of interest" description="Disordered" evidence="1">
    <location>
        <begin position="774"/>
        <end position="809"/>
    </location>
</feature>
<accession>A0A383V6X3</accession>
<feature type="region of interest" description="Disordered" evidence="1">
    <location>
        <begin position="76"/>
        <end position="110"/>
    </location>
</feature>
<reference evidence="4 5" key="1">
    <citation type="submission" date="2016-10" db="EMBL/GenBank/DDBJ databases">
        <authorList>
            <person name="Cai Z."/>
        </authorList>
    </citation>
    <scope>NUCLEOTIDE SEQUENCE [LARGE SCALE GENOMIC DNA]</scope>
</reference>
<feature type="region of interest" description="Disordered" evidence="1">
    <location>
        <begin position="200"/>
        <end position="253"/>
    </location>
</feature>
<dbReference type="InterPro" id="IPR050560">
    <property type="entry name" value="MYB_TF"/>
</dbReference>
<feature type="compositionally biased region" description="Low complexity" evidence="1">
    <location>
        <begin position="436"/>
        <end position="445"/>
    </location>
</feature>
<keyword evidence="5" id="KW-1185">Reference proteome</keyword>
<dbReference type="STRING" id="3088.A0A383V6X3"/>
<gene>
    <name evidence="4" type="ORF">BQ4739_LOCUS677</name>
</gene>
<dbReference type="GO" id="GO:0000981">
    <property type="term" value="F:DNA-binding transcription factor activity, RNA polymerase II-specific"/>
    <property type="evidence" value="ECO:0007669"/>
    <property type="project" value="TreeGrafter"/>
</dbReference>
<feature type="compositionally biased region" description="Low complexity" evidence="1">
    <location>
        <begin position="76"/>
        <end position="97"/>
    </location>
</feature>
<feature type="compositionally biased region" description="Basic residues" evidence="1">
    <location>
        <begin position="792"/>
        <end position="803"/>
    </location>
</feature>
<dbReference type="Gene3D" id="1.10.10.60">
    <property type="entry name" value="Homeodomain-like"/>
    <property type="match status" value="2"/>
</dbReference>
<dbReference type="Proteomes" id="UP000256970">
    <property type="component" value="Unassembled WGS sequence"/>
</dbReference>
<dbReference type="PROSITE" id="PS50090">
    <property type="entry name" value="MYB_LIKE"/>
    <property type="match status" value="2"/>
</dbReference>
<feature type="domain" description="HTH myb-type" evidence="3">
    <location>
        <begin position="250"/>
        <end position="293"/>
    </location>
</feature>
<dbReference type="GO" id="GO:0000978">
    <property type="term" value="F:RNA polymerase II cis-regulatory region sequence-specific DNA binding"/>
    <property type="evidence" value="ECO:0007669"/>
    <property type="project" value="TreeGrafter"/>
</dbReference>
<name>A0A383V6X3_TETOB</name>
<feature type="region of interest" description="Disordered" evidence="1">
    <location>
        <begin position="132"/>
        <end position="168"/>
    </location>
</feature>
<dbReference type="InterPro" id="IPR009057">
    <property type="entry name" value="Homeodomain-like_sf"/>
</dbReference>
<feature type="region of interest" description="Disordered" evidence="1">
    <location>
        <begin position="435"/>
        <end position="456"/>
    </location>
</feature>
<feature type="compositionally biased region" description="Low complexity" evidence="1">
    <location>
        <begin position="206"/>
        <end position="220"/>
    </location>
</feature>